<protein>
    <submittedName>
        <fullName evidence="1">Uncharacterized protein</fullName>
    </submittedName>
</protein>
<accession>E6Q649</accession>
<organism evidence="1">
    <name type="scientific">mine drainage metagenome</name>
    <dbReference type="NCBI Taxonomy" id="410659"/>
    <lineage>
        <taxon>unclassified sequences</taxon>
        <taxon>metagenomes</taxon>
        <taxon>ecological metagenomes</taxon>
    </lineage>
</organism>
<sequence length="84" mass="9743">MPPPPVAALRTFLRTPNQPFGCRCLGFVAYGDVLVGHSDQVKELEHVKPSNDVKTDAENERWNRRFRRDEERARVLPKVRTQSR</sequence>
<name>E6Q649_9ZZZZ</name>
<dbReference type="AlphaFoldDB" id="E6Q649"/>
<proteinExistence type="predicted"/>
<gene>
    <name evidence="1" type="ORF">CARN4_2518</name>
</gene>
<comment type="caution">
    <text evidence="1">The sequence shown here is derived from an EMBL/GenBank/DDBJ whole genome shotgun (WGS) entry which is preliminary data.</text>
</comment>
<reference evidence="1" key="1">
    <citation type="submission" date="2009-10" db="EMBL/GenBank/DDBJ databases">
        <title>Diversity of trophic interactions inside an arsenic-rich microbial ecosystem.</title>
        <authorList>
            <person name="Bertin P.N."/>
            <person name="Heinrich-Salmeron A."/>
            <person name="Pelletier E."/>
            <person name="Goulhen-Chollet F."/>
            <person name="Arsene-Ploetze F."/>
            <person name="Gallien S."/>
            <person name="Calteau A."/>
            <person name="Vallenet D."/>
            <person name="Casiot C."/>
            <person name="Chane-Woon-Ming B."/>
            <person name="Giloteaux L."/>
            <person name="Barakat M."/>
            <person name="Bonnefoy V."/>
            <person name="Bruneel O."/>
            <person name="Chandler M."/>
            <person name="Cleiss J."/>
            <person name="Duran R."/>
            <person name="Elbaz-Poulichet F."/>
            <person name="Fonknechten N."/>
            <person name="Lauga B."/>
            <person name="Mornico D."/>
            <person name="Ortet P."/>
            <person name="Schaeffer C."/>
            <person name="Siguier P."/>
            <person name="Alexander Thil Smith A."/>
            <person name="Van Dorsselaer A."/>
            <person name="Weissenbach J."/>
            <person name="Medigue C."/>
            <person name="Le Paslier D."/>
        </authorList>
    </citation>
    <scope>NUCLEOTIDE SEQUENCE</scope>
</reference>
<dbReference type="EMBL" id="CABO01000040">
    <property type="protein sequence ID" value="CBI02670.1"/>
    <property type="molecule type" value="Genomic_DNA"/>
</dbReference>
<evidence type="ECO:0000313" key="1">
    <source>
        <dbReference type="EMBL" id="CBI02670.1"/>
    </source>
</evidence>